<accession>A0A0F9C581</accession>
<protein>
    <submittedName>
        <fullName evidence="1">Uncharacterized protein</fullName>
    </submittedName>
</protein>
<evidence type="ECO:0000313" key="1">
    <source>
        <dbReference type="EMBL" id="KKL21452.1"/>
    </source>
</evidence>
<dbReference type="AlphaFoldDB" id="A0A0F9C581"/>
<organism evidence="1">
    <name type="scientific">marine sediment metagenome</name>
    <dbReference type="NCBI Taxonomy" id="412755"/>
    <lineage>
        <taxon>unclassified sequences</taxon>
        <taxon>metagenomes</taxon>
        <taxon>ecological metagenomes</taxon>
    </lineage>
</organism>
<sequence length="65" mass="7139">MPQRAPLAYSIISPCSVGLSYHNHNSTIRLVMGIVAIKPARVGNFRPICEQNTIIATDIAIFIMN</sequence>
<reference evidence="1" key="1">
    <citation type="journal article" date="2015" name="Nature">
        <title>Complex archaea that bridge the gap between prokaryotes and eukaryotes.</title>
        <authorList>
            <person name="Spang A."/>
            <person name="Saw J.H."/>
            <person name="Jorgensen S.L."/>
            <person name="Zaremba-Niedzwiedzka K."/>
            <person name="Martijn J."/>
            <person name="Lind A.E."/>
            <person name="van Eijk R."/>
            <person name="Schleper C."/>
            <person name="Guy L."/>
            <person name="Ettema T.J."/>
        </authorList>
    </citation>
    <scope>NUCLEOTIDE SEQUENCE</scope>
</reference>
<comment type="caution">
    <text evidence="1">The sequence shown here is derived from an EMBL/GenBank/DDBJ whole genome shotgun (WGS) entry which is preliminary data.</text>
</comment>
<gene>
    <name evidence="1" type="ORF">LCGC14_2445310</name>
</gene>
<name>A0A0F9C581_9ZZZZ</name>
<dbReference type="EMBL" id="LAZR01037725">
    <property type="protein sequence ID" value="KKL21452.1"/>
    <property type="molecule type" value="Genomic_DNA"/>
</dbReference>
<proteinExistence type="predicted"/>